<evidence type="ECO:0000313" key="1">
    <source>
        <dbReference type="EMBL" id="VDK25092.1"/>
    </source>
</evidence>
<sequence>MGERVANRYAECFYKSLGQEIVGHSKLIDKEIETCNTLLKCLSSEAPYADLVNAPTSEALLRRLLKTRLCNT</sequence>
<dbReference type="EMBL" id="UYRR01009783">
    <property type="protein sequence ID" value="VDK25092.1"/>
    <property type="molecule type" value="Genomic_DNA"/>
</dbReference>
<name>A0A0M3JCM3_ANISI</name>
<reference evidence="3" key="1">
    <citation type="submission" date="2017-02" db="UniProtKB">
        <authorList>
            <consortium name="WormBaseParasite"/>
        </authorList>
    </citation>
    <scope>IDENTIFICATION</scope>
</reference>
<gene>
    <name evidence="1" type="ORF">ASIM_LOCUS5160</name>
</gene>
<protein>
    <submittedName>
        <fullName evidence="3">ATP synthase subunit delta</fullName>
    </submittedName>
</protein>
<accession>A0A0M3JCM3</accession>
<reference evidence="1 2" key="2">
    <citation type="submission" date="2018-11" db="EMBL/GenBank/DDBJ databases">
        <authorList>
            <consortium name="Pathogen Informatics"/>
        </authorList>
    </citation>
    <scope>NUCLEOTIDE SEQUENCE [LARGE SCALE GENOMIC DNA]</scope>
</reference>
<dbReference type="AlphaFoldDB" id="A0A0M3JCM3"/>
<evidence type="ECO:0000313" key="2">
    <source>
        <dbReference type="Proteomes" id="UP000267096"/>
    </source>
</evidence>
<dbReference type="WBParaSite" id="ASIM_0000535601-mRNA-1">
    <property type="protein sequence ID" value="ASIM_0000535601-mRNA-1"/>
    <property type="gene ID" value="ASIM_0000535601"/>
</dbReference>
<dbReference type="Proteomes" id="UP000267096">
    <property type="component" value="Unassembled WGS sequence"/>
</dbReference>
<organism evidence="3">
    <name type="scientific">Anisakis simplex</name>
    <name type="common">Herring worm</name>
    <dbReference type="NCBI Taxonomy" id="6269"/>
    <lineage>
        <taxon>Eukaryota</taxon>
        <taxon>Metazoa</taxon>
        <taxon>Ecdysozoa</taxon>
        <taxon>Nematoda</taxon>
        <taxon>Chromadorea</taxon>
        <taxon>Rhabditida</taxon>
        <taxon>Spirurina</taxon>
        <taxon>Ascaridomorpha</taxon>
        <taxon>Ascaridoidea</taxon>
        <taxon>Anisakidae</taxon>
        <taxon>Anisakis</taxon>
        <taxon>Anisakis simplex complex</taxon>
    </lineage>
</organism>
<proteinExistence type="predicted"/>
<keyword evidence="2" id="KW-1185">Reference proteome</keyword>
<evidence type="ECO:0000313" key="3">
    <source>
        <dbReference type="WBParaSite" id="ASIM_0000535601-mRNA-1"/>
    </source>
</evidence>